<keyword evidence="4" id="KW-1185">Reference proteome</keyword>
<evidence type="ECO:0000313" key="4">
    <source>
        <dbReference type="Proteomes" id="UP000683360"/>
    </source>
</evidence>
<dbReference type="Pfam" id="PF16095">
    <property type="entry name" value="COR-A"/>
    <property type="match status" value="1"/>
</dbReference>
<dbReference type="OrthoDB" id="6078042at2759"/>
<dbReference type="AlphaFoldDB" id="A0A8S3S0X6"/>
<proteinExistence type="predicted"/>
<evidence type="ECO:0000256" key="1">
    <source>
        <dbReference type="ARBA" id="ARBA00022737"/>
    </source>
</evidence>
<evidence type="ECO:0000259" key="2">
    <source>
        <dbReference type="Pfam" id="PF16095"/>
    </source>
</evidence>
<reference evidence="3" key="1">
    <citation type="submission" date="2021-03" db="EMBL/GenBank/DDBJ databases">
        <authorList>
            <person name="Bekaert M."/>
        </authorList>
    </citation>
    <scope>NUCLEOTIDE SEQUENCE</scope>
</reference>
<organism evidence="3 4">
    <name type="scientific">Mytilus edulis</name>
    <name type="common">Blue mussel</name>
    <dbReference type="NCBI Taxonomy" id="6550"/>
    <lineage>
        <taxon>Eukaryota</taxon>
        <taxon>Metazoa</taxon>
        <taxon>Spiralia</taxon>
        <taxon>Lophotrochozoa</taxon>
        <taxon>Mollusca</taxon>
        <taxon>Bivalvia</taxon>
        <taxon>Autobranchia</taxon>
        <taxon>Pteriomorphia</taxon>
        <taxon>Mytilida</taxon>
        <taxon>Mytiloidea</taxon>
        <taxon>Mytilidae</taxon>
        <taxon>Mytilinae</taxon>
        <taxon>Mytilus</taxon>
    </lineage>
</organism>
<dbReference type="EMBL" id="CAJPWZ010001286">
    <property type="protein sequence ID" value="CAG2212078.1"/>
    <property type="molecule type" value="Genomic_DNA"/>
</dbReference>
<sequence>MDSIHCYSRLQEDRSNSADSMTPDDLDPPVVIVGTWKDAVTSEVDEFTENMSEDELRHIRQEYFISNTEDDPSVFHQIREDILNLARKMKTWNKVYPLKFIQLEKRLQEKKKELPIISFDEIKHISTDTPNPLNDEELRLFLEFHHEIRALVYFKDLPSYIILDTQWLSDAFRCIVTAKKFRAISIRNRTKWDELYSRGKLHSEVLDDIFRKSENIFSKHKDHILNVMEKFDIIIRPNTSETERDAGDDKPLYYVPCMIKSEPECDIYEMFNVTENTCTKSTWLCYMFRFLPPHLMNHLIASLCRKYKVAEVVTKEQKRQIALFRSSAVFELKKTTKLAKLHIMKCPNWIQIQVWQFGKGREGGMYKYIDDFVTEEIVKIISTRFKMSNVNFWKKWECGLTKPESVTGSNDFSEEHITEYYCETCTCTHIFIGEWQDLKSRVPCLPQNCEIESGLNPNKESISQVQTTSSKVMVLELAQHVQTFLRDNYKGPQKSFYEEMLSNQLKQQEKLKLEQQKRLDFLKRKEEKEASSIVVDKNGRIRIGDYSIDKRLSDLYYAVESSRPGVHFTGDRELIPVRGGKKGDVYQLIRLNGSSKVESICSQLKLFQGRHGSEMYDQMKGYSHMEGQRYDMLGVQGMHSSDMFGSTAVTGSSSYSQMSQLRPPVHSQAMLIPGHPHHMMMGHGAHGMSPMSMGSAQSPPLHGSLDSMGAHIQDIHAG</sequence>
<accession>A0A8S3S0X6</accession>
<gene>
    <name evidence="3" type="ORF">MEDL_26073</name>
</gene>
<protein>
    <recommendedName>
        <fullName evidence="2">COR domain-containing protein</fullName>
    </recommendedName>
</protein>
<keyword evidence="1" id="KW-0677">Repeat</keyword>
<comment type="caution">
    <text evidence="3">The sequence shown here is derived from an EMBL/GenBank/DDBJ whole genome shotgun (WGS) entry which is preliminary data.</text>
</comment>
<dbReference type="Gene3D" id="1.10.10.10">
    <property type="entry name" value="Winged helix-like DNA-binding domain superfamily/Winged helix DNA-binding domain"/>
    <property type="match status" value="1"/>
</dbReference>
<dbReference type="InterPro" id="IPR036388">
    <property type="entry name" value="WH-like_DNA-bd_sf"/>
</dbReference>
<dbReference type="InterPro" id="IPR032171">
    <property type="entry name" value="COR-A"/>
</dbReference>
<feature type="domain" description="COR" evidence="2">
    <location>
        <begin position="97"/>
        <end position="239"/>
    </location>
</feature>
<evidence type="ECO:0000313" key="3">
    <source>
        <dbReference type="EMBL" id="CAG2212078.1"/>
    </source>
</evidence>
<dbReference type="Proteomes" id="UP000683360">
    <property type="component" value="Unassembled WGS sequence"/>
</dbReference>
<name>A0A8S3S0X6_MYTED</name>